<dbReference type="CDD" id="cd02440">
    <property type="entry name" value="AdoMet_MTases"/>
    <property type="match status" value="1"/>
</dbReference>
<dbReference type="Gene3D" id="3.40.50.720">
    <property type="entry name" value="NAD(P)-binding Rossmann-like Domain"/>
    <property type="match status" value="1"/>
</dbReference>
<evidence type="ECO:0000259" key="1">
    <source>
        <dbReference type="Pfam" id="PF08421"/>
    </source>
</evidence>
<organism evidence="3 4">
    <name type="scientific">Agrobacterium fabrum (strain C58 / ATCC 33970)</name>
    <name type="common">Agrobacterium tumefaciens (strain C58)</name>
    <dbReference type="NCBI Taxonomy" id="176299"/>
    <lineage>
        <taxon>Bacteria</taxon>
        <taxon>Pseudomonadati</taxon>
        <taxon>Pseudomonadota</taxon>
        <taxon>Alphaproteobacteria</taxon>
        <taxon>Hyphomicrobiales</taxon>
        <taxon>Rhizobiaceae</taxon>
        <taxon>Rhizobium/Agrobacterium group</taxon>
        <taxon>Agrobacterium</taxon>
        <taxon>Agrobacterium tumefaciens complex</taxon>
    </lineage>
</organism>
<dbReference type="PANTHER" id="PTHR43861">
    <property type="entry name" value="TRANS-ACONITATE 2-METHYLTRANSFERASE-RELATED"/>
    <property type="match status" value="1"/>
</dbReference>
<feature type="domain" description="Methyltransferase putative zinc binding" evidence="1">
    <location>
        <begin position="20"/>
        <end position="81"/>
    </location>
</feature>
<dbReference type="EMBL" id="AE007870">
    <property type="protein sequence ID" value="AAK88650.1"/>
    <property type="molecule type" value="Genomic_DNA"/>
</dbReference>
<evidence type="ECO:0000313" key="4">
    <source>
        <dbReference type="Proteomes" id="UP000000813"/>
    </source>
</evidence>
<dbReference type="InterPro" id="IPR013630">
    <property type="entry name" value="Methyltransf_Zn-bd_dom_put"/>
</dbReference>
<dbReference type="STRING" id="176299.Atu4798"/>
<dbReference type="Gene3D" id="3.40.50.150">
    <property type="entry name" value="Vaccinia Virus protein VP39"/>
    <property type="match status" value="1"/>
</dbReference>
<dbReference type="PATRIC" id="fig|176299.10.peg.4606"/>
<evidence type="ECO:0000259" key="2">
    <source>
        <dbReference type="Pfam" id="PF08484"/>
    </source>
</evidence>
<dbReference type="EnsemblBacteria" id="AAK88650">
    <property type="protein sequence ID" value="AAK88650"/>
    <property type="gene ID" value="Atu4798"/>
</dbReference>
<dbReference type="InterPro" id="IPR029063">
    <property type="entry name" value="SAM-dependent_MTases_sf"/>
</dbReference>
<dbReference type="OrthoDB" id="9815644at2"/>
<dbReference type="HOGENOM" id="CLU_038800_1_0_5"/>
<dbReference type="PANTHER" id="PTHR43861:SF5">
    <property type="entry name" value="BLL5978 PROTEIN"/>
    <property type="match status" value="1"/>
</dbReference>
<dbReference type="Proteomes" id="UP000000813">
    <property type="component" value="Chromosome linear"/>
</dbReference>
<dbReference type="AlphaFoldDB" id="A9CH55"/>
<protein>
    <recommendedName>
        <fullName evidence="5">SAM-dependent methyltransferase</fullName>
    </recommendedName>
</protein>
<reference evidence="3 4" key="2">
    <citation type="journal article" date="2001" name="Science">
        <title>Genome sequence of the plant pathogen and biotechnology agent Agrobacterium tumefaciens C58.</title>
        <authorList>
            <person name="Goodner B."/>
            <person name="Hinkle G."/>
            <person name="Gattung S."/>
            <person name="Miller N."/>
            <person name="Blanchard M."/>
            <person name="Qurollo B."/>
            <person name="Goldman B.S."/>
            <person name="Cao Y."/>
            <person name="Askenazi M."/>
            <person name="Halling C."/>
            <person name="Mullin L."/>
            <person name="Houmiel K."/>
            <person name="Gordon J."/>
            <person name="Vaudin M."/>
            <person name="Iartchouk O."/>
            <person name="Epp A."/>
            <person name="Liu F."/>
            <person name="Wollam C."/>
            <person name="Allinger M."/>
            <person name="Doughty D."/>
            <person name="Scott C."/>
            <person name="Lappas C."/>
            <person name="Markelz B."/>
            <person name="Flanagan C."/>
            <person name="Crowell C."/>
            <person name="Gurson J."/>
            <person name="Lomo C."/>
            <person name="Sear C."/>
            <person name="Strub G."/>
            <person name="Cielo C."/>
            <person name="Slater S."/>
        </authorList>
    </citation>
    <scope>NUCLEOTIDE SEQUENCE [LARGE SCALE GENOMIC DNA]</scope>
    <source>
        <strain evidence="4">C58 / ATCC 33970</strain>
    </source>
</reference>
<dbReference type="InterPro" id="IPR013691">
    <property type="entry name" value="MeTrfase_14"/>
</dbReference>
<dbReference type="eggNOG" id="COG0500">
    <property type="taxonomic scope" value="Bacteria"/>
</dbReference>
<dbReference type="KEGG" id="atu:Atu4798"/>
<dbReference type="Gene3D" id="6.20.50.110">
    <property type="entry name" value="Methyltransferase, zinc-binding domain"/>
    <property type="match status" value="1"/>
</dbReference>
<dbReference type="InterPro" id="IPR038576">
    <property type="entry name" value="Methyltransf_Zn-bd_dom_put_sf"/>
</dbReference>
<reference evidence="3 4" key="1">
    <citation type="journal article" date="2001" name="Science">
        <title>The genome of the natural genetic engineer Agrobacterium tumefaciens C58.</title>
        <authorList>
            <person name="Wood D.W."/>
            <person name="Setubal J.C."/>
            <person name="Kaul R."/>
            <person name="Monks D.E."/>
            <person name="Kitajima J.P."/>
            <person name="Okura V.K."/>
            <person name="Zhou Y."/>
            <person name="Chen L."/>
            <person name="Wood G.E."/>
            <person name="Almeida N.F.Jr."/>
            <person name="Woo L."/>
            <person name="Chen Y."/>
            <person name="Paulsen I.T."/>
            <person name="Eisen J.A."/>
            <person name="Karp P.D."/>
            <person name="Bovee D.Sr."/>
            <person name="Chapman P."/>
            <person name="Clendenning J."/>
            <person name="Deatherage G."/>
            <person name="Gillet W."/>
            <person name="Grant C."/>
            <person name="Kutyavin T."/>
            <person name="Levy R."/>
            <person name="Li M.J."/>
            <person name="McClelland E."/>
            <person name="Palmieri A."/>
            <person name="Raymond C."/>
            <person name="Rouse G."/>
            <person name="Saenphimmachak C."/>
            <person name="Wu Z."/>
            <person name="Romero P."/>
            <person name="Gordon D."/>
            <person name="Zhang S."/>
            <person name="Yoo H."/>
            <person name="Tao Y."/>
            <person name="Biddle P."/>
            <person name="Jung M."/>
            <person name="Krespan W."/>
            <person name="Perry M."/>
            <person name="Gordon-Kamm B."/>
            <person name="Liao L."/>
            <person name="Kim S."/>
            <person name="Hendrick C."/>
            <person name="Zhao Z.Y."/>
            <person name="Dolan M."/>
            <person name="Chumley F."/>
            <person name="Tingey S.V."/>
            <person name="Tomb J.F."/>
            <person name="Gordon M.P."/>
            <person name="Olson M.V."/>
            <person name="Nester E.W."/>
        </authorList>
    </citation>
    <scope>NUCLEOTIDE SEQUENCE [LARGE SCALE GENOMIC DNA]</scope>
    <source>
        <strain evidence="4">C58 / ATCC 33970</strain>
    </source>
</reference>
<evidence type="ECO:0008006" key="5">
    <source>
        <dbReference type="Google" id="ProtNLM"/>
    </source>
</evidence>
<dbReference type="PIR" id="H98140">
    <property type="entry name" value="H98140"/>
</dbReference>
<dbReference type="Pfam" id="PF08484">
    <property type="entry name" value="Methyltransf_14"/>
    <property type="match status" value="1"/>
</dbReference>
<dbReference type="GeneID" id="1136672"/>
<dbReference type="Gene3D" id="6.10.250.3100">
    <property type="match status" value="1"/>
</dbReference>
<evidence type="ECO:0000313" key="3">
    <source>
        <dbReference type="EMBL" id="AAK88650.1"/>
    </source>
</evidence>
<dbReference type="PIR" id="AB3147">
    <property type="entry name" value="AB3147"/>
</dbReference>
<dbReference type="Pfam" id="PF13489">
    <property type="entry name" value="Methyltransf_23"/>
    <property type="match status" value="1"/>
</dbReference>
<dbReference type="SUPFAM" id="SSF53335">
    <property type="entry name" value="S-adenosyl-L-methionine-dependent methyltransferases"/>
    <property type="match status" value="1"/>
</dbReference>
<accession>A9CH55</accession>
<dbReference type="BioCyc" id="AGRO:ATU4798-MONOMER"/>
<proteinExistence type="predicted"/>
<name>A9CH55_AGRFC</name>
<dbReference type="Pfam" id="PF08421">
    <property type="entry name" value="Methyltransf_13"/>
    <property type="match status" value="1"/>
</dbReference>
<feature type="domain" description="C-methyltransferase" evidence="2">
    <location>
        <begin position="260"/>
        <end position="418"/>
    </location>
</feature>
<gene>
    <name evidence="3" type="ordered locus">Atu4798</name>
</gene>
<dbReference type="PhylomeDB" id="A9CH55"/>
<sequence>MNNEAVFSARLSSTQHVGLCRLCNSPLVHTFVDLGMSPPCESFVAADAANDVEPFYPLHAFVCDECFLVQLQEYVAPENIFTEYAYFSSFSDSWVAHAKRYCDMVIERFALGQSSFVVELASNDGYLLQHFLTSNIPMLGIEPAVNVAKVAIGKGIPTLTEFFNEALATDMAARGQKADLIIGNNVLAQVPDINDFVAGMKTLLKPEGVITLEFPHIEKLIAENQFDTIYHEHFSYFSLLTIEKMARRHGLKVFDVEEIPTHGGSLRVFFSHEDIRFPREARVDSLLARELNAGLDKIETYTAFAEAVRQTKRNLLSFLIRLKEMRKSICAYGAPGKGNTLLNYCGIGTDFIDFAVDRNPYKHGRLTPGMHIPIRPVSEIPHMKPDYVLILPWNLKNEIVAQMKDIRNWGGKFIVPIPDISIIDPKELVQ</sequence>
<dbReference type="RefSeq" id="WP_010974172.1">
    <property type="nucleotide sequence ID" value="NC_003063.2"/>
</dbReference>
<keyword evidence="4" id="KW-1185">Reference proteome</keyword>